<feature type="domain" description="BHLH" evidence="6">
    <location>
        <begin position="231"/>
        <end position="280"/>
    </location>
</feature>
<keyword evidence="8" id="KW-1185">Reference proteome</keyword>
<comment type="subcellular location">
    <subcellularLocation>
        <location evidence="1">Nucleus</location>
    </subcellularLocation>
</comment>
<evidence type="ECO:0000313" key="7">
    <source>
        <dbReference type="EMBL" id="KAG6484452.1"/>
    </source>
</evidence>
<dbReference type="InterPro" id="IPR045843">
    <property type="entry name" value="IND-like"/>
</dbReference>
<reference evidence="7 8" key="1">
    <citation type="submission" date="2020-08" db="EMBL/GenBank/DDBJ databases">
        <title>Plant Genome Project.</title>
        <authorList>
            <person name="Zhang R.-G."/>
        </authorList>
    </citation>
    <scope>NUCLEOTIDE SEQUENCE [LARGE SCALE GENOMIC DNA]</scope>
    <source>
        <tissue evidence="7">Rhizome</tissue>
    </source>
</reference>
<gene>
    <name evidence="7" type="ORF">ZIOFF_052970</name>
</gene>
<dbReference type="Proteomes" id="UP000734854">
    <property type="component" value="Unassembled WGS sequence"/>
</dbReference>
<dbReference type="OrthoDB" id="2017571at2759"/>
<keyword evidence="3" id="KW-0804">Transcription</keyword>
<evidence type="ECO:0000259" key="6">
    <source>
        <dbReference type="PROSITE" id="PS50888"/>
    </source>
</evidence>
<organism evidence="7 8">
    <name type="scientific">Zingiber officinale</name>
    <name type="common">Ginger</name>
    <name type="synonym">Amomum zingiber</name>
    <dbReference type="NCBI Taxonomy" id="94328"/>
    <lineage>
        <taxon>Eukaryota</taxon>
        <taxon>Viridiplantae</taxon>
        <taxon>Streptophyta</taxon>
        <taxon>Embryophyta</taxon>
        <taxon>Tracheophyta</taxon>
        <taxon>Spermatophyta</taxon>
        <taxon>Magnoliopsida</taxon>
        <taxon>Liliopsida</taxon>
        <taxon>Zingiberales</taxon>
        <taxon>Zingiberaceae</taxon>
        <taxon>Zingiber</taxon>
    </lineage>
</organism>
<dbReference type="Pfam" id="PF00010">
    <property type="entry name" value="HLH"/>
    <property type="match status" value="1"/>
</dbReference>
<dbReference type="PROSITE" id="PS50888">
    <property type="entry name" value="BHLH"/>
    <property type="match status" value="1"/>
</dbReference>
<dbReference type="InterPro" id="IPR011598">
    <property type="entry name" value="bHLH_dom"/>
</dbReference>
<evidence type="ECO:0000256" key="3">
    <source>
        <dbReference type="ARBA" id="ARBA00023163"/>
    </source>
</evidence>
<evidence type="ECO:0000256" key="1">
    <source>
        <dbReference type="ARBA" id="ARBA00004123"/>
    </source>
</evidence>
<dbReference type="PANTHER" id="PTHR45914">
    <property type="entry name" value="TRANSCRIPTION FACTOR HEC3-RELATED"/>
    <property type="match status" value="1"/>
</dbReference>
<sequence length="292" mass="32306">MESLSSTRNQASLSSTIWIDHYDKLRFDEALQSSSLDLQGTDLMCQPSSIFETIEDESIEPSLSLMSSITPPELSTFLQQQTCFPSQSFGDSDEGLSAIFSSSRVTHRLCDSVTISSVESASNNSSELSKSGRPGAKRKLEDYEKTGGYQINFSKNDQGARKLQRSDKSSTPTLVPCSINFSQENCYEIDTEAIAQVKEMIYRAAALRPITGIGVEEQGGDQRPKRKNVRISSDPQTVAARHRRERISERLRILQNIVPGGSKMDTATMLDEAANYLKFLKSQIKALEALGN</sequence>
<dbReference type="GO" id="GO:0003700">
    <property type="term" value="F:DNA-binding transcription factor activity"/>
    <property type="evidence" value="ECO:0007669"/>
    <property type="project" value="InterPro"/>
</dbReference>
<accession>A0A8J5FCJ3</accession>
<evidence type="ECO:0000256" key="5">
    <source>
        <dbReference type="SAM" id="MobiDB-lite"/>
    </source>
</evidence>
<protein>
    <recommendedName>
        <fullName evidence="6">BHLH domain-containing protein</fullName>
    </recommendedName>
</protein>
<dbReference type="AlphaFoldDB" id="A0A8J5FCJ3"/>
<evidence type="ECO:0000313" key="8">
    <source>
        <dbReference type="Proteomes" id="UP000734854"/>
    </source>
</evidence>
<comment type="caution">
    <text evidence="7">The sequence shown here is derived from an EMBL/GenBank/DDBJ whole genome shotgun (WGS) entry which is preliminary data.</text>
</comment>
<dbReference type="GO" id="GO:0005634">
    <property type="term" value="C:nucleus"/>
    <property type="evidence" value="ECO:0007669"/>
    <property type="project" value="UniProtKB-SubCell"/>
</dbReference>
<dbReference type="PANTHER" id="PTHR45914:SF12">
    <property type="entry name" value="TRANSCRIPTION FACTOR BHLH87"/>
    <property type="match status" value="1"/>
</dbReference>
<feature type="region of interest" description="Disordered" evidence="5">
    <location>
        <begin position="215"/>
        <end position="238"/>
    </location>
</feature>
<evidence type="ECO:0000256" key="2">
    <source>
        <dbReference type="ARBA" id="ARBA00023015"/>
    </source>
</evidence>
<dbReference type="EMBL" id="JACMSC010000015">
    <property type="protein sequence ID" value="KAG6484452.1"/>
    <property type="molecule type" value="Genomic_DNA"/>
</dbReference>
<keyword evidence="2" id="KW-0805">Transcription regulation</keyword>
<evidence type="ECO:0000256" key="4">
    <source>
        <dbReference type="ARBA" id="ARBA00023242"/>
    </source>
</evidence>
<proteinExistence type="predicted"/>
<dbReference type="GO" id="GO:0046983">
    <property type="term" value="F:protein dimerization activity"/>
    <property type="evidence" value="ECO:0007669"/>
    <property type="project" value="InterPro"/>
</dbReference>
<dbReference type="CDD" id="cd11454">
    <property type="entry name" value="bHLH_AtIND_like"/>
    <property type="match status" value="1"/>
</dbReference>
<keyword evidence="4" id="KW-0539">Nucleus</keyword>
<dbReference type="SMART" id="SM00353">
    <property type="entry name" value="HLH"/>
    <property type="match status" value="1"/>
</dbReference>
<name>A0A8J5FCJ3_ZINOF</name>